<dbReference type="EMBL" id="AP026978">
    <property type="protein sequence ID" value="BDU00096.1"/>
    <property type="molecule type" value="Genomic_DNA"/>
</dbReference>
<protein>
    <recommendedName>
        <fullName evidence="3">4-hydroxybenzoyl-CoA thioesterase</fullName>
    </recommendedName>
</protein>
<dbReference type="Pfam" id="PF13279">
    <property type="entry name" value="4HBT_2"/>
    <property type="match status" value="1"/>
</dbReference>
<sequence length="178" mass="19957">MISAFAIPLDQLSQGPVTSYRCRVEESWIDFNDHMNAMYYGIVVYQGQEKFSEFIGMGADYTDRTGLGKVIVQSTLGFEHEVRGDDELEVRSWLLGVDDKRFHVLHEVFSVGNGRRVAVGEQLDLHFDLESRRSCPMPAEQRDYLTQFSRIQTAGGLPGGIGRIIRGPGHAPEAHGKN</sequence>
<organism evidence="1 2">
    <name type="scientific">Nocardia sputorum</name>
    <dbReference type="NCBI Taxonomy" id="2984338"/>
    <lineage>
        <taxon>Bacteria</taxon>
        <taxon>Bacillati</taxon>
        <taxon>Actinomycetota</taxon>
        <taxon>Actinomycetes</taxon>
        <taxon>Mycobacteriales</taxon>
        <taxon>Nocardiaceae</taxon>
        <taxon>Nocardia</taxon>
    </lineage>
</organism>
<dbReference type="Gene3D" id="3.10.129.10">
    <property type="entry name" value="Hotdog Thioesterase"/>
    <property type="match status" value="1"/>
</dbReference>
<dbReference type="PANTHER" id="PTHR31793">
    <property type="entry name" value="4-HYDROXYBENZOYL-COA THIOESTERASE FAMILY MEMBER"/>
    <property type="match status" value="1"/>
</dbReference>
<dbReference type="CDD" id="cd00586">
    <property type="entry name" value="4HBT"/>
    <property type="match status" value="1"/>
</dbReference>
<gene>
    <name evidence="1" type="ORF">IFM12276_31240</name>
</gene>
<evidence type="ECO:0008006" key="3">
    <source>
        <dbReference type="Google" id="ProtNLM"/>
    </source>
</evidence>
<dbReference type="PANTHER" id="PTHR31793:SF2">
    <property type="entry name" value="BLR1345 PROTEIN"/>
    <property type="match status" value="1"/>
</dbReference>
<evidence type="ECO:0000313" key="1">
    <source>
        <dbReference type="EMBL" id="BDU00096.1"/>
    </source>
</evidence>
<proteinExistence type="predicted"/>
<accession>A0ABN6U506</accession>
<keyword evidence="2" id="KW-1185">Reference proteome</keyword>
<reference evidence="1 2" key="1">
    <citation type="submission" date="2022-11" db="EMBL/GenBank/DDBJ databases">
        <title>Genome Sequencing of Nocardia sp. ON39_IFM12276 and assembly.</title>
        <authorList>
            <person name="Shimojima M."/>
            <person name="Toyokawa M."/>
            <person name="Uesaka K."/>
        </authorList>
    </citation>
    <scope>NUCLEOTIDE SEQUENCE [LARGE SCALE GENOMIC DNA]</scope>
    <source>
        <strain evidence="1 2">IFM 12276</strain>
    </source>
</reference>
<dbReference type="Proteomes" id="UP001317870">
    <property type="component" value="Chromosome"/>
</dbReference>
<dbReference type="RefSeq" id="WP_281880336.1">
    <property type="nucleotide sequence ID" value="NZ_AP026976.1"/>
</dbReference>
<evidence type="ECO:0000313" key="2">
    <source>
        <dbReference type="Proteomes" id="UP001317870"/>
    </source>
</evidence>
<dbReference type="InterPro" id="IPR050563">
    <property type="entry name" value="4-hydroxybenzoyl-CoA_TE"/>
</dbReference>
<dbReference type="InterPro" id="IPR029069">
    <property type="entry name" value="HotDog_dom_sf"/>
</dbReference>
<dbReference type="SUPFAM" id="SSF54637">
    <property type="entry name" value="Thioesterase/thiol ester dehydrase-isomerase"/>
    <property type="match status" value="1"/>
</dbReference>
<name>A0ABN6U506_9NOCA</name>